<feature type="transmembrane region" description="Helical" evidence="16">
    <location>
        <begin position="27"/>
        <end position="46"/>
    </location>
</feature>
<evidence type="ECO:0000256" key="12">
    <source>
        <dbReference type="ARBA" id="ARBA00022989"/>
    </source>
</evidence>
<dbReference type="NCBIfam" id="TIGR01007">
    <property type="entry name" value="eps_fam"/>
    <property type="match status" value="1"/>
</dbReference>
<dbReference type="Pfam" id="PF13807">
    <property type="entry name" value="GNVR"/>
    <property type="match status" value="1"/>
</dbReference>
<organism evidence="20 21">
    <name type="scientific">Marixanthomonas spongiae</name>
    <dbReference type="NCBI Taxonomy" id="2174845"/>
    <lineage>
        <taxon>Bacteria</taxon>
        <taxon>Pseudomonadati</taxon>
        <taxon>Bacteroidota</taxon>
        <taxon>Flavobacteriia</taxon>
        <taxon>Flavobacteriales</taxon>
        <taxon>Flavobacteriaceae</taxon>
        <taxon>Marixanthomonas</taxon>
    </lineage>
</organism>
<evidence type="ECO:0000256" key="6">
    <source>
        <dbReference type="ARBA" id="ARBA00022519"/>
    </source>
</evidence>
<dbReference type="CDD" id="cd05387">
    <property type="entry name" value="BY-kinase"/>
    <property type="match status" value="1"/>
</dbReference>
<evidence type="ECO:0000313" key="20">
    <source>
        <dbReference type="EMBL" id="PVW15755.1"/>
    </source>
</evidence>
<feature type="domain" description="Polysaccharide chain length determinant N-terminal" evidence="17">
    <location>
        <begin position="17"/>
        <end position="107"/>
    </location>
</feature>
<dbReference type="AlphaFoldDB" id="A0A2U0I3Q7"/>
<dbReference type="Proteomes" id="UP000245962">
    <property type="component" value="Unassembled WGS sequence"/>
</dbReference>
<dbReference type="EMBL" id="QEHR01000003">
    <property type="protein sequence ID" value="PVW15755.1"/>
    <property type="molecule type" value="Genomic_DNA"/>
</dbReference>
<evidence type="ECO:0000256" key="5">
    <source>
        <dbReference type="ARBA" id="ARBA00022475"/>
    </source>
</evidence>
<keyword evidence="13 16" id="KW-0472">Membrane</keyword>
<evidence type="ECO:0000256" key="2">
    <source>
        <dbReference type="ARBA" id="ARBA00007316"/>
    </source>
</evidence>
<dbReference type="GO" id="GO:0005524">
    <property type="term" value="F:ATP binding"/>
    <property type="evidence" value="ECO:0007669"/>
    <property type="project" value="UniProtKB-KW"/>
</dbReference>
<evidence type="ECO:0000256" key="9">
    <source>
        <dbReference type="ARBA" id="ARBA00022741"/>
    </source>
</evidence>
<evidence type="ECO:0000259" key="17">
    <source>
        <dbReference type="Pfam" id="PF02706"/>
    </source>
</evidence>
<dbReference type="PANTHER" id="PTHR32309:SF13">
    <property type="entry name" value="FERRIC ENTEROBACTIN TRANSPORT PROTEIN FEPE"/>
    <property type="match status" value="1"/>
</dbReference>
<dbReference type="InterPro" id="IPR032807">
    <property type="entry name" value="GNVR"/>
</dbReference>
<keyword evidence="21" id="KW-1185">Reference proteome</keyword>
<evidence type="ECO:0000259" key="18">
    <source>
        <dbReference type="Pfam" id="PF13614"/>
    </source>
</evidence>
<evidence type="ECO:0000256" key="4">
    <source>
        <dbReference type="ARBA" id="ARBA00011903"/>
    </source>
</evidence>
<name>A0A2U0I3Q7_9FLAO</name>
<dbReference type="EC" id="2.7.10.2" evidence="4"/>
<dbReference type="OrthoDB" id="9794577at2"/>
<comment type="catalytic activity">
    <reaction evidence="15">
        <text>L-tyrosyl-[protein] + ATP = O-phospho-L-tyrosyl-[protein] + ADP + H(+)</text>
        <dbReference type="Rhea" id="RHEA:10596"/>
        <dbReference type="Rhea" id="RHEA-COMP:10136"/>
        <dbReference type="Rhea" id="RHEA-COMP:20101"/>
        <dbReference type="ChEBI" id="CHEBI:15378"/>
        <dbReference type="ChEBI" id="CHEBI:30616"/>
        <dbReference type="ChEBI" id="CHEBI:46858"/>
        <dbReference type="ChEBI" id="CHEBI:61978"/>
        <dbReference type="ChEBI" id="CHEBI:456216"/>
        <dbReference type="EC" id="2.7.10.2"/>
    </reaction>
</comment>
<evidence type="ECO:0000256" key="10">
    <source>
        <dbReference type="ARBA" id="ARBA00022777"/>
    </source>
</evidence>
<evidence type="ECO:0000256" key="16">
    <source>
        <dbReference type="SAM" id="Phobius"/>
    </source>
</evidence>
<dbReference type="InterPro" id="IPR005702">
    <property type="entry name" value="Wzc-like_C"/>
</dbReference>
<keyword evidence="14" id="KW-0829">Tyrosine-protein kinase</keyword>
<feature type="transmembrane region" description="Helical" evidence="16">
    <location>
        <begin position="501"/>
        <end position="522"/>
    </location>
</feature>
<dbReference type="PANTHER" id="PTHR32309">
    <property type="entry name" value="TYROSINE-PROTEIN KINASE"/>
    <property type="match status" value="1"/>
</dbReference>
<keyword evidence="9" id="KW-0547">Nucleotide-binding</keyword>
<dbReference type="Pfam" id="PF02706">
    <property type="entry name" value="Wzz"/>
    <property type="match status" value="1"/>
</dbReference>
<dbReference type="SUPFAM" id="SSF52540">
    <property type="entry name" value="P-loop containing nucleoside triphosphate hydrolases"/>
    <property type="match status" value="1"/>
</dbReference>
<dbReference type="Gene3D" id="3.40.50.300">
    <property type="entry name" value="P-loop containing nucleotide triphosphate hydrolases"/>
    <property type="match status" value="1"/>
</dbReference>
<evidence type="ECO:0000256" key="13">
    <source>
        <dbReference type="ARBA" id="ARBA00023136"/>
    </source>
</evidence>
<keyword evidence="11" id="KW-0067">ATP-binding</keyword>
<dbReference type="RefSeq" id="WP_116693777.1">
    <property type="nucleotide sequence ID" value="NZ_QEHR01000003.1"/>
</dbReference>
<keyword evidence="10" id="KW-0418">Kinase</keyword>
<reference evidence="20 21" key="1">
    <citation type="submission" date="2018-04" db="EMBL/GenBank/DDBJ databases">
        <title>Marixanthomonas spongiae HN-E44 sp. nov., isolated from a marine sponge.</title>
        <authorList>
            <person name="Luo L."/>
            <person name="Zhuang L."/>
        </authorList>
    </citation>
    <scope>NUCLEOTIDE SEQUENCE [LARGE SCALE GENOMIC DNA]</scope>
    <source>
        <strain evidence="20 21">HN-E44</strain>
    </source>
</reference>
<gene>
    <name evidence="20" type="ORF">DDV96_05665</name>
</gene>
<keyword evidence="12 16" id="KW-1133">Transmembrane helix</keyword>
<evidence type="ECO:0000259" key="19">
    <source>
        <dbReference type="Pfam" id="PF13807"/>
    </source>
</evidence>
<evidence type="ECO:0000256" key="11">
    <source>
        <dbReference type="ARBA" id="ARBA00022840"/>
    </source>
</evidence>
<comment type="subcellular location">
    <subcellularLocation>
        <location evidence="1">Cell inner membrane</location>
        <topology evidence="1">Multi-pass membrane protein</topology>
    </subcellularLocation>
</comment>
<dbReference type="GO" id="GO:0004715">
    <property type="term" value="F:non-membrane spanning protein tyrosine kinase activity"/>
    <property type="evidence" value="ECO:0007669"/>
    <property type="project" value="UniProtKB-EC"/>
</dbReference>
<feature type="domain" description="AAA" evidence="18">
    <location>
        <begin position="592"/>
        <end position="728"/>
    </location>
</feature>
<dbReference type="GO" id="GO:0005886">
    <property type="term" value="C:plasma membrane"/>
    <property type="evidence" value="ECO:0007669"/>
    <property type="project" value="UniProtKB-SubCell"/>
</dbReference>
<evidence type="ECO:0000256" key="8">
    <source>
        <dbReference type="ARBA" id="ARBA00022692"/>
    </source>
</evidence>
<dbReference type="InterPro" id="IPR025669">
    <property type="entry name" value="AAA_dom"/>
</dbReference>
<comment type="similarity">
    <text evidence="2">Belongs to the CpsD/CapB family.</text>
</comment>
<keyword evidence="8 16" id="KW-0812">Transmembrane</keyword>
<dbReference type="Pfam" id="PF13614">
    <property type="entry name" value="AAA_31"/>
    <property type="match status" value="1"/>
</dbReference>
<evidence type="ECO:0000256" key="14">
    <source>
        <dbReference type="ARBA" id="ARBA00023137"/>
    </source>
</evidence>
<comment type="similarity">
    <text evidence="3">Belongs to the etk/wzc family.</text>
</comment>
<evidence type="ECO:0000256" key="3">
    <source>
        <dbReference type="ARBA" id="ARBA00008883"/>
    </source>
</evidence>
<evidence type="ECO:0000256" key="15">
    <source>
        <dbReference type="ARBA" id="ARBA00051245"/>
    </source>
</evidence>
<comment type="caution">
    <text evidence="20">The sequence shown here is derived from an EMBL/GenBank/DDBJ whole genome shotgun (WGS) entry which is preliminary data.</text>
</comment>
<dbReference type="InterPro" id="IPR050445">
    <property type="entry name" value="Bact_polysacc_biosynth/exp"/>
</dbReference>
<keyword evidence="6" id="KW-0997">Cell inner membrane</keyword>
<evidence type="ECO:0000256" key="1">
    <source>
        <dbReference type="ARBA" id="ARBA00004429"/>
    </source>
</evidence>
<keyword evidence="7" id="KW-0808">Transferase</keyword>
<evidence type="ECO:0000256" key="7">
    <source>
        <dbReference type="ARBA" id="ARBA00022679"/>
    </source>
</evidence>
<proteinExistence type="inferred from homology"/>
<feature type="domain" description="Tyrosine-protein kinase G-rich" evidence="19">
    <location>
        <begin position="452"/>
        <end position="521"/>
    </location>
</feature>
<keyword evidence="5" id="KW-1003">Cell membrane</keyword>
<protein>
    <recommendedName>
        <fullName evidence="4">non-specific protein-tyrosine kinase</fullName>
        <ecNumber evidence="4">2.7.10.2</ecNumber>
    </recommendedName>
</protein>
<dbReference type="InterPro" id="IPR003856">
    <property type="entry name" value="LPS_length_determ_N"/>
</dbReference>
<evidence type="ECO:0000313" key="21">
    <source>
        <dbReference type="Proteomes" id="UP000245962"/>
    </source>
</evidence>
<sequence length="797" mass="90193">MEQQTPLSPTTSQDDNLKEMLLRYLRYWPWFLLSAVIAIAVAFLYVRYSPKLYQTNTQIKILKENESGLDLTGLEGAGAVFDMNKVNLQNEIQILTSRRLLEDVVEETGMQTRYFIAGNVKTVERWKTEVPFSVRWKTADSILNTSGPVGFQLRFIDAETFRVRTLDTEPSLTAEGTINEAVALNGYAFQIVLKPGAQHSGKVLADTDYLIRFQPKNQVINSLVKNLQVNPIGDKSEVLTLGLQGENPVKNEAILNNLTYQFNQDGIKDKRLVSERTGEFIEERLRLLFRELDTVESGIVSYKEENKLVDIEANIAQLFTKEGAAEAKRFELETQKAVAQEFQSLLNEREDFSLLPANLGIESETINTLTASYNDLILQRNKLLVSSTKENPLVVNLDEKILETKSNILKSIQAYIRSLETSLATVQQRESTSTGKLIGLPKKEKEIRTIIRQRDIKEKLYLFLLQKREEAALQLATVTPIIKIVDFAYTKPNPVAPKTRIVFLGAFIVGLLIPFGILYLRFMLDTKINNKEHIKQLVQPIPVIGEIPEVEKKDAVLLRPDDRSITAEAFRILRTNLAYFKAAGKEQQKQAQVIYITSSTKGEGKTYTAINLASSLAAINKKVLLMGCDLRNPQLHNYIEKDKQAFGVSSYLYDTSITMDDLIIPQVLGISNLDVILSGAIPPNPAELLLNGRFETLIDQAKQHYDYILVDTAPTILVTDTLLISQLADVTLYLTRANYTEVKLTAHIKEMYEQQKLTNMALIVNSVDDKKGYGYNYGYGYGYSDAQPPAWWQFWKR</sequence>
<accession>A0A2U0I3Q7</accession>
<dbReference type="InterPro" id="IPR027417">
    <property type="entry name" value="P-loop_NTPase"/>
</dbReference>